<keyword evidence="2" id="KW-0597">Phosphoprotein</keyword>
<dbReference type="InterPro" id="IPR035969">
    <property type="entry name" value="Rab-GAP_TBC_sf"/>
</dbReference>
<dbReference type="PANTHER" id="PTHR22957">
    <property type="entry name" value="TBC1 DOMAIN FAMILY MEMBER GTPASE-ACTIVATING PROTEIN"/>
    <property type="match status" value="1"/>
</dbReference>
<sequence>MAMLIDCLKVRIKPVSIPTPGSLSHANIGLGVGLLGGRYSLNPQTTTESEIKAAQAREELTRAAAAEEMNLMRKNTETGGTLARKNVATKAELMAEKSKNEEAAMMADIAKLNTMSIRFTKFKTLLDMPVIDLEQLRKLSWSGIPEEIRSTVWKLLMGYLPSSADRRDATLQRKRKEYEEYVAQSFGRGKATLDQALYHQIHIDVNRTHANIPLYQTPRIQEALERVLYCWAIRHPASGYVQGINDLVTPFFHVFLQSQTKGDVERADLSLVSPETLMEVEADSFWCLTKLLDGIQDNYTHLQPGITRQISRLKELINRIDARLYAHLQSQGVEFIQFAFRWMNCLLMRELSLRNTIRMWDSYQAEGTDGFSDFHLYVCAAFLVKWTEQLKKLEFQDMMMFLQSLPTQNWDDKDIELLLSEAYMWKSLFHNSPNHLSTQS</sequence>
<keyword evidence="1" id="KW-0343">GTPase activation</keyword>
<comment type="caution">
    <text evidence="4">The sequence shown here is derived from an EMBL/GenBank/DDBJ whole genome shotgun (WGS) entry which is preliminary data.</text>
</comment>
<dbReference type="FunFam" id="1.10.10.750:FF:000009">
    <property type="entry name" value="TBC1 domain family member 22A"/>
    <property type="match status" value="1"/>
</dbReference>
<organism evidence="4 5">
    <name type="scientific">Geranomyces variabilis</name>
    <dbReference type="NCBI Taxonomy" id="109894"/>
    <lineage>
        <taxon>Eukaryota</taxon>
        <taxon>Fungi</taxon>
        <taxon>Fungi incertae sedis</taxon>
        <taxon>Chytridiomycota</taxon>
        <taxon>Chytridiomycota incertae sedis</taxon>
        <taxon>Chytridiomycetes</taxon>
        <taxon>Spizellomycetales</taxon>
        <taxon>Powellomycetaceae</taxon>
        <taxon>Geranomyces</taxon>
    </lineage>
</organism>
<dbReference type="InterPro" id="IPR000195">
    <property type="entry name" value="Rab-GAP-TBC_dom"/>
</dbReference>
<evidence type="ECO:0000259" key="3">
    <source>
        <dbReference type="PROSITE" id="PS50086"/>
    </source>
</evidence>
<dbReference type="GO" id="GO:0071889">
    <property type="term" value="F:14-3-3 protein binding"/>
    <property type="evidence" value="ECO:0007669"/>
    <property type="project" value="UniProtKB-ARBA"/>
</dbReference>
<dbReference type="GO" id="GO:0005794">
    <property type="term" value="C:Golgi apparatus"/>
    <property type="evidence" value="ECO:0007669"/>
    <property type="project" value="TreeGrafter"/>
</dbReference>
<dbReference type="Pfam" id="PF00566">
    <property type="entry name" value="RabGAP-TBC"/>
    <property type="match status" value="1"/>
</dbReference>
<dbReference type="FunFam" id="1.10.472.80:FF:000001">
    <property type="entry name" value="TBC1 domain family member 22B"/>
    <property type="match status" value="1"/>
</dbReference>
<dbReference type="SMART" id="SM00164">
    <property type="entry name" value="TBC"/>
    <property type="match status" value="1"/>
</dbReference>
<dbReference type="PROSITE" id="PS50086">
    <property type="entry name" value="TBC_RABGAP"/>
    <property type="match status" value="1"/>
</dbReference>
<evidence type="ECO:0000313" key="5">
    <source>
        <dbReference type="Proteomes" id="UP001212152"/>
    </source>
</evidence>
<protein>
    <submittedName>
        <fullName evidence="4">GTPase-activating protein</fullName>
    </submittedName>
</protein>
<evidence type="ECO:0000256" key="1">
    <source>
        <dbReference type="ARBA" id="ARBA00022468"/>
    </source>
</evidence>
<dbReference type="Proteomes" id="UP001212152">
    <property type="component" value="Unassembled WGS sequence"/>
</dbReference>
<gene>
    <name evidence="4" type="primary">GYP1</name>
    <name evidence="4" type="ORF">HDU87_008673</name>
</gene>
<dbReference type="Gene3D" id="1.10.8.270">
    <property type="entry name" value="putative rabgap domain of human tbc1 domain family member 14 like domains"/>
    <property type="match status" value="1"/>
</dbReference>
<keyword evidence="5" id="KW-1185">Reference proteome</keyword>
<dbReference type="FunFam" id="1.10.8.270:FF:000004">
    <property type="entry name" value="TBC1 domain family, member 22B"/>
    <property type="match status" value="1"/>
</dbReference>
<evidence type="ECO:0000313" key="4">
    <source>
        <dbReference type="EMBL" id="KAJ3170845.1"/>
    </source>
</evidence>
<dbReference type="PANTHER" id="PTHR22957:SF26">
    <property type="entry name" value="LD44506P"/>
    <property type="match status" value="1"/>
</dbReference>
<dbReference type="SUPFAM" id="SSF47923">
    <property type="entry name" value="Ypt/Rab-GAP domain of gyp1p"/>
    <property type="match status" value="2"/>
</dbReference>
<accession>A0AAD5XP41</accession>
<feature type="domain" description="Rab-GAP TBC" evidence="3">
    <location>
        <begin position="143"/>
        <end position="367"/>
    </location>
</feature>
<dbReference type="AlphaFoldDB" id="A0AAD5XP41"/>
<reference evidence="4" key="1">
    <citation type="submission" date="2020-05" db="EMBL/GenBank/DDBJ databases">
        <title>Phylogenomic resolution of chytrid fungi.</title>
        <authorList>
            <person name="Stajich J.E."/>
            <person name="Amses K."/>
            <person name="Simmons R."/>
            <person name="Seto K."/>
            <person name="Myers J."/>
            <person name="Bonds A."/>
            <person name="Quandt C.A."/>
            <person name="Barry K."/>
            <person name="Liu P."/>
            <person name="Grigoriev I."/>
            <person name="Longcore J.E."/>
            <person name="James T.Y."/>
        </authorList>
    </citation>
    <scope>NUCLEOTIDE SEQUENCE</scope>
    <source>
        <strain evidence="4">JEL0379</strain>
    </source>
</reference>
<dbReference type="Gene3D" id="1.10.10.750">
    <property type="entry name" value="Ypt/Rab-GAP domain of gyp1p, domain 1"/>
    <property type="match status" value="1"/>
</dbReference>
<dbReference type="GO" id="GO:0005096">
    <property type="term" value="F:GTPase activator activity"/>
    <property type="evidence" value="ECO:0007669"/>
    <property type="project" value="UniProtKB-KW"/>
</dbReference>
<name>A0AAD5XP41_9FUNG</name>
<evidence type="ECO:0000256" key="2">
    <source>
        <dbReference type="ARBA" id="ARBA00022553"/>
    </source>
</evidence>
<dbReference type="EMBL" id="JADGJQ010000092">
    <property type="protein sequence ID" value="KAJ3170845.1"/>
    <property type="molecule type" value="Genomic_DNA"/>
</dbReference>
<proteinExistence type="predicted"/>
<dbReference type="Gene3D" id="1.10.472.80">
    <property type="entry name" value="Ypt/Rab-GAP domain of gyp1p, domain 3"/>
    <property type="match status" value="1"/>
</dbReference>